<evidence type="ECO:0000313" key="2">
    <source>
        <dbReference type="EMBL" id="KAK8516312.1"/>
    </source>
</evidence>
<reference evidence="2 3" key="1">
    <citation type="journal article" date="2024" name="G3 (Bethesda)">
        <title>Genome assembly of Hibiscus sabdariffa L. provides insights into metabolisms of medicinal natural products.</title>
        <authorList>
            <person name="Kim T."/>
        </authorList>
    </citation>
    <scope>NUCLEOTIDE SEQUENCE [LARGE SCALE GENOMIC DNA]</scope>
    <source>
        <strain evidence="2">TK-2024</strain>
        <tissue evidence="2">Old leaves</tissue>
    </source>
</reference>
<dbReference type="Proteomes" id="UP001472677">
    <property type="component" value="Unassembled WGS sequence"/>
</dbReference>
<evidence type="ECO:0000313" key="3">
    <source>
        <dbReference type="Proteomes" id="UP001472677"/>
    </source>
</evidence>
<feature type="region of interest" description="Disordered" evidence="1">
    <location>
        <begin position="180"/>
        <end position="235"/>
    </location>
</feature>
<protein>
    <recommendedName>
        <fullName evidence="4">DUF4283 domain-containing protein</fullName>
    </recommendedName>
</protein>
<evidence type="ECO:0000256" key="1">
    <source>
        <dbReference type="SAM" id="MobiDB-lite"/>
    </source>
</evidence>
<comment type="caution">
    <text evidence="2">The sequence shown here is derived from an EMBL/GenBank/DDBJ whole genome shotgun (WGS) entry which is preliminary data.</text>
</comment>
<evidence type="ECO:0008006" key="4">
    <source>
        <dbReference type="Google" id="ProtNLM"/>
    </source>
</evidence>
<name>A0ABR2CAJ8_9ROSI</name>
<sequence>MNVWVRIHDIPSALMESDSMPFRHDPLLDPLLELSQKRILDAPIFDLDVALMSFPLSAVVSSLALTLETKLQYGEWLLYLPPTTQVGSSRPLGRIHYHAAKTSANPPTPISGTKVNTSEEAFEEFVHSSDEASNAIVANMVSDLPDPLDGLLNEEDISRPLDILAHTPLKVVKPDGETIIEDSTAPRGTKRRSPMMAAPKAKKTQNVNSSANIKAGMSSGKNSLAEVDNQPRRGT</sequence>
<gene>
    <name evidence="2" type="ORF">V6N12_068921</name>
</gene>
<accession>A0ABR2CAJ8</accession>
<organism evidence="2 3">
    <name type="scientific">Hibiscus sabdariffa</name>
    <name type="common">roselle</name>
    <dbReference type="NCBI Taxonomy" id="183260"/>
    <lineage>
        <taxon>Eukaryota</taxon>
        <taxon>Viridiplantae</taxon>
        <taxon>Streptophyta</taxon>
        <taxon>Embryophyta</taxon>
        <taxon>Tracheophyta</taxon>
        <taxon>Spermatophyta</taxon>
        <taxon>Magnoliopsida</taxon>
        <taxon>eudicotyledons</taxon>
        <taxon>Gunneridae</taxon>
        <taxon>Pentapetalae</taxon>
        <taxon>rosids</taxon>
        <taxon>malvids</taxon>
        <taxon>Malvales</taxon>
        <taxon>Malvaceae</taxon>
        <taxon>Malvoideae</taxon>
        <taxon>Hibiscus</taxon>
    </lineage>
</organism>
<keyword evidence="3" id="KW-1185">Reference proteome</keyword>
<dbReference type="EMBL" id="JBBPBM010000059">
    <property type="protein sequence ID" value="KAK8516312.1"/>
    <property type="molecule type" value="Genomic_DNA"/>
</dbReference>
<proteinExistence type="predicted"/>